<feature type="domain" description="Ig-like" evidence="3">
    <location>
        <begin position="604"/>
        <end position="701"/>
    </location>
</feature>
<dbReference type="SMART" id="SM00635">
    <property type="entry name" value="BID_2"/>
    <property type="match status" value="3"/>
</dbReference>
<dbReference type="InterPro" id="IPR027954">
    <property type="entry name" value="Transcobalamin-like_C"/>
</dbReference>
<dbReference type="Gene3D" id="2.60.40.3630">
    <property type="match status" value="1"/>
</dbReference>
<feature type="signal peptide" evidence="2">
    <location>
        <begin position="1"/>
        <end position="28"/>
    </location>
</feature>
<dbReference type="Gene3D" id="2.60.40.1080">
    <property type="match status" value="3"/>
</dbReference>
<dbReference type="Pfam" id="PF02368">
    <property type="entry name" value="Big_2"/>
    <property type="match status" value="2"/>
</dbReference>
<evidence type="ECO:0000313" key="4">
    <source>
        <dbReference type="EMBL" id="MCU6725820.1"/>
    </source>
</evidence>
<evidence type="ECO:0000256" key="1">
    <source>
        <dbReference type="SAM" id="Coils"/>
    </source>
</evidence>
<dbReference type="InterPro" id="IPR007110">
    <property type="entry name" value="Ig-like_dom"/>
</dbReference>
<sequence>MMKKAGKRILGLLMAVLMIFQLPFSVLAEDWGNGSEESVVYSYDEEVSDETGEIEDITDEDTDFIEENPDSDEEILNEEQADILFEETESEDEEQILEEETEEVTEGQNEAQEYATLSAGKYTEETQEIHVTVSVSKDGKFLDDKDGNPMAGREITLTDQPSYTMDDALKAAHDLYYPGGAEAGYDYHADDEGKYYGVIYKLWGYKKDEVPYIKSSLNHDSGNYQTALSRKIADGDELHFFIQQRKGIDLLAFFTETEKKVSQGQDVVLTLRQVDDNGNQYTNCEGATIYIDGERAEDCITDANGKVVITGLESKEKPYYITVEKQVKISDSESATAITAAYANVTVTPGTEKYSNYLKSVTLREEIEGKENEESLDLLDGSRAFTIPAEMVYLHFQKKADMYVSVETIESMPEDCKVYAVYTDPKDATVHRVEIKKGKSAYLKNAIAKGITYGNMINYNQAIRSITLEVLQDGAVIESKEIPVTYRNHLSKLSVTTSFGNEVPTGFSEDILDNQNLEIEVPENAEYVEIASQPYGYTDTNKTISVNGETKELSYYQPYELNLDWEKCEEYHVSINIIESGKIYCPEDAEYTITIKKGGVNYTPKVKLNVSGKHSVLKNSQSPVIKANAEVLRPEEGTLTYQWYQGSMTENYEMVYTAIENAVNNVYAVPTDTRGNEKTYRCQVTYSIDGKEYTTTSPSVDYTVISKEVEIPEILGQPGSILCVEGKPITEKLNIELEETPWEDLTPLYQWYQNTEENTETGTRISGATKKFYEPSVPEEGTIYYYCRVQYRRWEWNLTEGSGLSHTDGMEVCSDIVSVSVIEEELPWEGSGSAKDPYKINGIEDLEALRDKVNKEGFSFAGMHFQMTADISLPSDWAPIGTIEPGKAMTGDGKYLWAFSGIFEGNGHTLAMSEGGKPLFNYVRNAVVEDLKLAGENINGYGLVDRYTVDYGVDGEYDTGCPDAVTIRNVTLTSGMSTKEAGLIGGYASGANDVVIENCNAEAGVIIGYTKQEESIGTFAGSINGVIRNCHSAATVYGTSAVGGLVGSKGQAMGACTIENSSFTGNVIATGNWVGGILGKGYEADSAPNTPVASVKNCYVAGNVSGASNVGGIFGGEPSCKQCWGNGSGAIANNFFYGTVSGSSNVGAIVGYLRSFDKFQGITNNYFLDTCGASNGIGGIGTILTVDGSLQDLPYEVDASYGIDYKFDQKLYCFPKSTAEFADGTVTGGLNSGDYNNWEQGSSYPVYGAGAYATGLSLTGNYKKEYYLGEELDLSGGTFTVTWSDGTKTHPEANEITVVGYDPNKRGSQMLSLKYGAVETTITVGVILRAGQIEVSFTLLGDYVHDSDADQNYHTLNNGTLETWIPETKMIVSNNAKVKDVLEQALQANGMTCENPKGNYVSAITRNGVKLAEFTNGKNSGWMYTLNGKHPDLGVNEQYLNNGDVIVFHYTDDYVNEEHVHHWAAGWSSNGVVHWHECEWACGQRKDQASHSWSAWKTTKAATYTTAAVQTRYCTVCGREQTQSVGSPLPQPAPKPNPTMQVNASRITLKYGQSTTGLKVTGLQSGDYVQSYKSSNTKIFKVNGNGKITAKKKAGSATLTITLKSGLSRNVTVTVQKGTVKTAKVSGVAKKITLNKGKKYTLKPVITPFTSQEKVTYTSSNKKVATVTSRGVITAKKSGTAKITVKSGKKKAVLTVTVPKTATKRISVASAVSVKKGKTYTLKAKRTPANSEEKITYRSSNKKVATVTSSGKIKGVKKGTATITVKSGKVTKKVTVTVK</sequence>
<reference evidence="4 5" key="1">
    <citation type="journal article" date="2021" name="ISME Commun">
        <title>Automated analysis of genomic sequences facilitates high-throughput and comprehensive description of bacteria.</title>
        <authorList>
            <person name="Hitch T.C.A."/>
        </authorList>
    </citation>
    <scope>NUCLEOTIDE SEQUENCE [LARGE SCALE GENOMIC DNA]</scope>
    <source>
        <strain evidence="4 5">Sanger_29</strain>
    </source>
</reference>
<dbReference type="Gene3D" id="2.170.130.30">
    <property type="match status" value="1"/>
</dbReference>
<dbReference type="RefSeq" id="WP_262655089.1">
    <property type="nucleotide sequence ID" value="NZ_JAOQKE010000014.1"/>
</dbReference>
<dbReference type="Proteomes" id="UP001652338">
    <property type="component" value="Unassembled WGS sequence"/>
</dbReference>
<name>A0ABT2SNI8_9FIRM</name>
<evidence type="ECO:0000256" key="2">
    <source>
        <dbReference type="SAM" id="SignalP"/>
    </source>
</evidence>
<dbReference type="InterPro" id="IPR008964">
    <property type="entry name" value="Invasin/intimin_cell_adhesion"/>
</dbReference>
<evidence type="ECO:0000259" key="3">
    <source>
        <dbReference type="PROSITE" id="PS50835"/>
    </source>
</evidence>
<dbReference type="Pfam" id="PF14478">
    <property type="entry name" value="DUF4430"/>
    <property type="match status" value="1"/>
</dbReference>
<dbReference type="InterPro" id="IPR003343">
    <property type="entry name" value="Big_2"/>
</dbReference>
<dbReference type="Gene3D" id="2.160.20.110">
    <property type="match status" value="1"/>
</dbReference>
<evidence type="ECO:0000313" key="5">
    <source>
        <dbReference type="Proteomes" id="UP001652338"/>
    </source>
</evidence>
<keyword evidence="5" id="KW-1185">Reference proteome</keyword>
<dbReference type="SUPFAM" id="SSF49373">
    <property type="entry name" value="Invasin/intimin cell-adhesion fragments"/>
    <property type="match status" value="3"/>
</dbReference>
<keyword evidence="1" id="KW-0175">Coiled coil</keyword>
<dbReference type="Pfam" id="PF07523">
    <property type="entry name" value="Big_3"/>
    <property type="match status" value="1"/>
</dbReference>
<dbReference type="EMBL" id="JAOQKE010000014">
    <property type="protein sequence ID" value="MCU6725820.1"/>
    <property type="molecule type" value="Genomic_DNA"/>
</dbReference>
<dbReference type="InterPro" id="IPR022038">
    <property type="entry name" value="Ig-like_bact"/>
</dbReference>
<feature type="chain" id="PRO_5047254694" evidence="2">
    <location>
        <begin position="29"/>
        <end position="1779"/>
    </location>
</feature>
<feature type="coiled-coil region" evidence="1">
    <location>
        <begin position="90"/>
        <end position="117"/>
    </location>
</feature>
<protein>
    <submittedName>
        <fullName evidence="4">Ig-like domain-containing protein</fullName>
    </submittedName>
</protein>
<comment type="caution">
    <text evidence="4">The sequence shown here is derived from an EMBL/GenBank/DDBJ whole genome shotgun (WGS) entry which is preliminary data.</text>
</comment>
<gene>
    <name evidence="4" type="ORF">OCV47_10740</name>
</gene>
<accession>A0ABT2SNI8</accession>
<organism evidence="4 5">
    <name type="scientific">Muricoprocola aceti</name>
    <dbReference type="NCBI Taxonomy" id="2981772"/>
    <lineage>
        <taxon>Bacteria</taxon>
        <taxon>Bacillati</taxon>
        <taxon>Bacillota</taxon>
        <taxon>Clostridia</taxon>
        <taxon>Lachnospirales</taxon>
        <taxon>Lachnospiraceae</taxon>
        <taxon>Muricoprocola</taxon>
    </lineage>
</organism>
<keyword evidence="2" id="KW-0732">Signal</keyword>
<dbReference type="PROSITE" id="PS50835">
    <property type="entry name" value="IG_LIKE"/>
    <property type="match status" value="1"/>
</dbReference>
<proteinExistence type="predicted"/>